<feature type="transmembrane region" description="Helical" evidence="1">
    <location>
        <begin position="392"/>
        <end position="412"/>
    </location>
</feature>
<reference evidence="2" key="1">
    <citation type="submission" date="2023-07" db="EMBL/GenBank/DDBJ databases">
        <title>Two novel species in the genus Flavivirga.</title>
        <authorList>
            <person name="Kwon K."/>
        </authorList>
    </citation>
    <scope>NUCLEOTIDE SEQUENCE</scope>
    <source>
        <strain evidence="2">KACC 14158</strain>
    </source>
</reference>
<dbReference type="PANTHER" id="PTHR34219">
    <property type="entry name" value="IRON-REGULATED INNER MEMBRANE PROTEIN-RELATED"/>
    <property type="match status" value="1"/>
</dbReference>
<feature type="transmembrane region" description="Helical" evidence="1">
    <location>
        <begin position="453"/>
        <end position="476"/>
    </location>
</feature>
<proteinExistence type="predicted"/>
<dbReference type="PANTHER" id="PTHR34219:SF9">
    <property type="entry name" value="IRON-REGULATED INNER MEMBRANE PROTEIN"/>
    <property type="match status" value="1"/>
</dbReference>
<feature type="transmembrane region" description="Helical" evidence="1">
    <location>
        <begin position="488"/>
        <end position="507"/>
    </location>
</feature>
<feature type="transmembrane region" description="Helical" evidence="1">
    <location>
        <begin position="12"/>
        <end position="36"/>
    </location>
</feature>
<comment type="caution">
    <text evidence="2">The sequence shown here is derived from an EMBL/GenBank/DDBJ whole genome shotgun (WGS) entry which is preliminary data.</text>
</comment>
<organism evidence="2 3">
    <name type="scientific">Flavivirga jejuensis</name>
    <dbReference type="NCBI Taxonomy" id="870487"/>
    <lineage>
        <taxon>Bacteria</taxon>
        <taxon>Pseudomonadati</taxon>
        <taxon>Bacteroidota</taxon>
        <taxon>Flavobacteriia</taxon>
        <taxon>Flavobacteriales</taxon>
        <taxon>Flavobacteriaceae</taxon>
        <taxon>Flavivirga</taxon>
    </lineage>
</organism>
<feature type="transmembrane region" description="Helical" evidence="1">
    <location>
        <begin position="424"/>
        <end position="441"/>
    </location>
</feature>
<keyword evidence="1" id="KW-1133">Transmembrane helix</keyword>
<dbReference type="RefSeq" id="WP_303300836.1">
    <property type="nucleotide sequence ID" value="NZ_BAABDA010000051.1"/>
</dbReference>
<keyword evidence="1" id="KW-0812">Transmembrane</keyword>
<sequence length="539" mass="62045">MSKRNYNVFFNTHTVSGIVISVALYIIFFAGAFALLKDEITVWEDGAPIHHIERKDINFDHILKILDNNHELAGRDLQFNLGEDSDKISVSMSASKDSLASEKGKQRHFLYVDINSVDTKTYPQHYSLGEFLYRLHFFAQLPKLGIYLSGFVAFFFLFAIVTGVIVHWRKIIPNFYAFNPRVALKRVWTDAHTSLGIIGLPFQLIFAVTGAYFCLGILVLIPANALYNNDQAKLMEDLRPDRKNYEWVAKANKDIPNFNDFVKKSATHWDHFDLTYGYIKNYGGINMKYILAGKLEDSERFLSKGRIVFDAYTGKIEKEKSPYNNIYAEDAQRVIGRLHFADFGGISLRIIYFALALITCFVIITGVLIWMESRNKKSMTLKQRLYTAKIGHIYLAICLSMLPVTALAFLFVKFANGYFQDKQTAIYTFYFITWLVAILFFRFKRDNYFTNRLCLLLGAILGFIIPIVNGIVSGNWFWLTYKQKQFDILTVDLLWIAIASIACVFYFKMQPKSNLQSAFNKNPIDYSNISTLKAESKMH</sequence>
<gene>
    <name evidence="2" type="ORF">Q4Q40_05930</name>
</gene>
<dbReference type="Proteomes" id="UP001176806">
    <property type="component" value="Unassembled WGS sequence"/>
</dbReference>
<evidence type="ECO:0000313" key="3">
    <source>
        <dbReference type="Proteomes" id="UP001176806"/>
    </source>
</evidence>
<keyword evidence="1" id="KW-0472">Membrane</keyword>
<evidence type="ECO:0000313" key="2">
    <source>
        <dbReference type="EMBL" id="MDO5973716.1"/>
    </source>
</evidence>
<dbReference type="EMBL" id="JAUOEL010000002">
    <property type="protein sequence ID" value="MDO5973716.1"/>
    <property type="molecule type" value="Genomic_DNA"/>
</dbReference>
<dbReference type="InterPro" id="IPR005625">
    <property type="entry name" value="PepSY-ass_TM"/>
</dbReference>
<feature type="transmembrane region" description="Helical" evidence="1">
    <location>
        <begin position="204"/>
        <end position="227"/>
    </location>
</feature>
<keyword evidence="3" id="KW-1185">Reference proteome</keyword>
<feature type="transmembrane region" description="Helical" evidence="1">
    <location>
        <begin position="350"/>
        <end position="371"/>
    </location>
</feature>
<name>A0ABT8WKN2_9FLAO</name>
<dbReference type="Pfam" id="PF03929">
    <property type="entry name" value="PepSY_TM"/>
    <property type="match status" value="1"/>
</dbReference>
<evidence type="ECO:0000256" key="1">
    <source>
        <dbReference type="SAM" id="Phobius"/>
    </source>
</evidence>
<protein>
    <submittedName>
        <fullName evidence="2">PepSY-associated TM helix domain-containing protein</fullName>
    </submittedName>
</protein>
<accession>A0ABT8WKN2</accession>
<feature type="transmembrane region" description="Helical" evidence="1">
    <location>
        <begin position="144"/>
        <end position="166"/>
    </location>
</feature>